<comment type="caution">
    <text evidence="5">The sequence shown here is derived from an EMBL/GenBank/DDBJ whole genome shotgun (WGS) entry which is preliminary data.</text>
</comment>
<dbReference type="SMART" id="SM00326">
    <property type="entry name" value="SH3"/>
    <property type="match status" value="1"/>
</dbReference>
<keyword evidence="1 2" id="KW-0728">SH3 domain</keyword>
<evidence type="ECO:0000256" key="1">
    <source>
        <dbReference type="ARBA" id="ARBA00022443"/>
    </source>
</evidence>
<feature type="compositionally biased region" description="Polar residues" evidence="3">
    <location>
        <begin position="1"/>
        <end position="12"/>
    </location>
</feature>
<dbReference type="InterPro" id="IPR036028">
    <property type="entry name" value="SH3-like_dom_sf"/>
</dbReference>
<keyword evidence="6" id="KW-1185">Reference proteome</keyword>
<accession>A0A2P6NGA7</accession>
<dbReference type="PROSITE" id="PS50002">
    <property type="entry name" value="SH3"/>
    <property type="match status" value="1"/>
</dbReference>
<evidence type="ECO:0000259" key="4">
    <source>
        <dbReference type="PROSITE" id="PS50002"/>
    </source>
</evidence>
<feature type="region of interest" description="Disordered" evidence="3">
    <location>
        <begin position="1"/>
        <end position="25"/>
    </location>
</feature>
<protein>
    <recommendedName>
        <fullName evidence="4">SH3 domain-containing protein</fullName>
    </recommendedName>
</protein>
<dbReference type="Pfam" id="PF07653">
    <property type="entry name" value="SH3_2"/>
    <property type="match status" value="1"/>
</dbReference>
<name>A0A2P6NGA7_9EUKA</name>
<proteinExistence type="predicted"/>
<dbReference type="OrthoDB" id="207120at2759"/>
<dbReference type="EMBL" id="MDYQ01000092">
    <property type="protein sequence ID" value="PRP82996.1"/>
    <property type="molecule type" value="Genomic_DNA"/>
</dbReference>
<dbReference type="SUPFAM" id="SSF50044">
    <property type="entry name" value="SH3-domain"/>
    <property type="match status" value="1"/>
</dbReference>
<dbReference type="InterPro" id="IPR001452">
    <property type="entry name" value="SH3_domain"/>
</dbReference>
<reference evidence="5 6" key="1">
    <citation type="journal article" date="2018" name="Genome Biol. Evol.">
        <title>Multiple Roots of Fruiting Body Formation in Amoebozoa.</title>
        <authorList>
            <person name="Hillmann F."/>
            <person name="Forbes G."/>
            <person name="Novohradska S."/>
            <person name="Ferling I."/>
            <person name="Riege K."/>
            <person name="Groth M."/>
            <person name="Westermann M."/>
            <person name="Marz M."/>
            <person name="Spaller T."/>
            <person name="Winckler T."/>
            <person name="Schaap P."/>
            <person name="Glockner G."/>
        </authorList>
    </citation>
    <scope>NUCLEOTIDE SEQUENCE [LARGE SCALE GENOMIC DNA]</scope>
    <source>
        <strain evidence="5 6">Jena</strain>
    </source>
</reference>
<dbReference type="Gene3D" id="2.30.30.40">
    <property type="entry name" value="SH3 Domains"/>
    <property type="match status" value="1"/>
</dbReference>
<organism evidence="5 6">
    <name type="scientific">Planoprotostelium fungivorum</name>
    <dbReference type="NCBI Taxonomy" id="1890364"/>
    <lineage>
        <taxon>Eukaryota</taxon>
        <taxon>Amoebozoa</taxon>
        <taxon>Evosea</taxon>
        <taxon>Variosea</taxon>
        <taxon>Cavosteliida</taxon>
        <taxon>Cavosteliaceae</taxon>
        <taxon>Planoprotostelium</taxon>
    </lineage>
</organism>
<evidence type="ECO:0000313" key="5">
    <source>
        <dbReference type="EMBL" id="PRP82996.1"/>
    </source>
</evidence>
<sequence length="184" mass="20878">MTRRQTGTQFESGTMADDEWEEEGELKPPKVIATAIVKRDYIPTTHEHLTLILDDLVFVFNKNVPGKPGFWEGETKGVMGIFPAGYVKEMKDLSRFTLFSPKWKESRTLPTGSRREPIVHKCSIEEGRIKNYSACFTTIPIESDCCSHVQQLKSKSIPITGYRSYCPRARRSLARDDAVCSTVQ</sequence>
<dbReference type="STRING" id="1890364.A0A2P6NGA7"/>
<evidence type="ECO:0000313" key="6">
    <source>
        <dbReference type="Proteomes" id="UP000241769"/>
    </source>
</evidence>
<evidence type="ECO:0000256" key="3">
    <source>
        <dbReference type="SAM" id="MobiDB-lite"/>
    </source>
</evidence>
<dbReference type="InParanoid" id="A0A2P6NGA7"/>
<feature type="domain" description="SH3" evidence="4">
    <location>
        <begin position="30"/>
        <end position="92"/>
    </location>
</feature>
<gene>
    <name evidence="5" type="ORF">PROFUN_09947</name>
</gene>
<dbReference type="AlphaFoldDB" id="A0A2P6NGA7"/>
<evidence type="ECO:0000256" key="2">
    <source>
        <dbReference type="PROSITE-ProRule" id="PRU00192"/>
    </source>
</evidence>
<dbReference type="Proteomes" id="UP000241769">
    <property type="component" value="Unassembled WGS sequence"/>
</dbReference>